<evidence type="ECO:0000313" key="2">
    <source>
        <dbReference type="EMBL" id="KAA2240140.1"/>
    </source>
</evidence>
<dbReference type="EMBL" id="VUOC01000004">
    <property type="protein sequence ID" value="KAA2240140.1"/>
    <property type="molecule type" value="Genomic_DNA"/>
</dbReference>
<reference evidence="2 3" key="2">
    <citation type="submission" date="2019-09" db="EMBL/GenBank/DDBJ databases">
        <authorList>
            <person name="Jin C."/>
        </authorList>
    </citation>
    <scope>NUCLEOTIDE SEQUENCE [LARGE SCALE GENOMIC DNA]</scope>
    <source>
        <strain evidence="2 3">BN140078</strain>
    </source>
</reference>
<comment type="caution">
    <text evidence="2">The sequence shown here is derived from an EMBL/GenBank/DDBJ whole genome shotgun (WGS) entry which is preliminary data.</text>
</comment>
<dbReference type="Pfam" id="PF13302">
    <property type="entry name" value="Acetyltransf_3"/>
    <property type="match status" value="1"/>
</dbReference>
<feature type="domain" description="N-acetyltransferase" evidence="1">
    <location>
        <begin position="37"/>
        <end position="203"/>
    </location>
</feature>
<gene>
    <name evidence="2" type="ORF">F0L74_28645</name>
</gene>
<dbReference type="SUPFAM" id="SSF55729">
    <property type="entry name" value="Acyl-CoA N-acyltransferases (Nat)"/>
    <property type="match status" value="1"/>
</dbReference>
<keyword evidence="2" id="KW-0808">Transferase</keyword>
<name>A0A5B2VN88_9BACT</name>
<proteinExistence type="predicted"/>
<dbReference type="Gene3D" id="3.40.630.30">
    <property type="match status" value="1"/>
</dbReference>
<sequence length="218" mass="25391">MNTFTCMRSATVLILILNYWKKFYKMDFYPVLENKRVLLRPLQPADVETLLPVAVQPPLWKWGIQTITQQSELEQYITKAVGERERQESIPFLIFDKQANRAAGCTRFMAVVPVHKRAEIGATWIDTTLHGSGLNKAMKYAMLQYGFEVMGLNRIELKTDELNTQSRNAIRSIGCTQEGIFRHHMIVPGNRLRNTVYFSILKEEWPEVKQRVFAKYNF</sequence>
<dbReference type="Proteomes" id="UP000324611">
    <property type="component" value="Unassembled WGS sequence"/>
</dbReference>
<organism evidence="2 3">
    <name type="scientific">Chitinophaga agrisoli</name>
    <dbReference type="NCBI Taxonomy" id="2607653"/>
    <lineage>
        <taxon>Bacteria</taxon>
        <taxon>Pseudomonadati</taxon>
        <taxon>Bacteroidota</taxon>
        <taxon>Chitinophagia</taxon>
        <taxon>Chitinophagales</taxon>
        <taxon>Chitinophagaceae</taxon>
        <taxon>Chitinophaga</taxon>
    </lineage>
</organism>
<dbReference type="PANTHER" id="PTHR43610:SF1">
    <property type="entry name" value="N-ACETYLTRANSFERASE DOMAIN-CONTAINING PROTEIN"/>
    <property type="match status" value="1"/>
</dbReference>
<dbReference type="InterPro" id="IPR000182">
    <property type="entry name" value="GNAT_dom"/>
</dbReference>
<dbReference type="InterPro" id="IPR016181">
    <property type="entry name" value="Acyl_CoA_acyltransferase"/>
</dbReference>
<evidence type="ECO:0000259" key="1">
    <source>
        <dbReference type="PROSITE" id="PS51186"/>
    </source>
</evidence>
<dbReference type="GO" id="GO:0016747">
    <property type="term" value="F:acyltransferase activity, transferring groups other than amino-acyl groups"/>
    <property type="evidence" value="ECO:0007669"/>
    <property type="project" value="InterPro"/>
</dbReference>
<accession>A0A5B2VN88</accession>
<dbReference type="PANTHER" id="PTHR43610">
    <property type="entry name" value="BLL6696 PROTEIN"/>
    <property type="match status" value="1"/>
</dbReference>
<reference evidence="2 3" key="1">
    <citation type="submission" date="2019-09" db="EMBL/GenBank/DDBJ databases">
        <title>Chitinophaga ginsengihumi sp. nov., isolated from soil of ginseng rhizosphere.</title>
        <authorList>
            <person name="Lee J."/>
        </authorList>
    </citation>
    <scope>NUCLEOTIDE SEQUENCE [LARGE SCALE GENOMIC DNA]</scope>
    <source>
        <strain evidence="2 3">BN140078</strain>
    </source>
</reference>
<dbReference type="PROSITE" id="PS51186">
    <property type="entry name" value="GNAT"/>
    <property type="match status" value="1"/>
</dbReference>
<keyword evidence="3" id="KW-1185">Reference proteome</keyword>
<protein>
    <submittedName>
        <fullName evidence="2">GNAT family N-acetyltransferase</fullName>
    </submittedName>
</protein>
<dbReference type="AlphaFoldDB" id="A0A5B2VN88"/>
<evidence type="ECO:0000313" key="3">
    <source>
        <dbReference type="Proteomes" id="UP000324611"/>
    </source>
</evidence>